<evidence type="ECO:0000313" key="1">
    <source>
        <dbReference type="EMBL" id="AVB75638.1"/>
    </source>
</evidence>
<name>A0A2L1C8D3_METMI</name>
<sequence length="228" mass="25959">MIKTVKLGKSLNPSMKSVMNYLNINEGDLVMITENHDGKFHIFKTDEEGRGYYLSRPSFTKKVNMGKSLDISMTALLEYMGAVEGDYLVIDFKDKLCEISISKDEENIISKKLGYSLDFSTSSLLDKVGIDEGDFVWIKPFFLNEESKFPCGFQIVKLPDDTPDSMLKNKSVKKVGKSKQINLSSFFKRLLVLPEDEVEIRLSKSVITILPKKLYDHMVKLESNGKKF</sequence>
<dbReference type="EMBL" id="CP026606">
    <property type="protein sequence ID" value="AVB75638.1"/>
    <property type="molecule type" value="Genomic_DNA"/>
</dbReference>
<protein>
    <submittedName>
        <fullName evidence="1">Uncharacterized protein</fullName>
    </submittedName>
</protein>
<dbReference type="GeneID" id="36101313"/>
<dbReference type="KEGG" id="mmad:MMJJ_02190"/>
<dbReference type="AlphaFoldDB" id="A0A2L1C8D3"/>
<dbReference type="Proteomes" id="UP000239462">
    <property type="component" value="Chromosome"/>
</dbReference>
<reference evidence="2" key="1">
    <citation type="journal article" date="2018" name="Genome Announc.">
        <title>Complete Genome Sequence of the Methanococcus maripaludis Type Strain JJ (DSM 2067), a Model for Selenoprotein Synthesis in Archaea.</title>
        <authorList>
            <person name="Poehlein A."/>
            <person name="Heym D."/>
            <person name="Quitzke V."/>
            <person name="Fersch J."/>
            <person name="Daniel R."/>
            <person name="Rother M."/>
        </authorList>
    </citation>
    <scope>NUCLEOTIDE SEQUENCE [LARGE SCALE GENOMIC DNA]</scope>
    <source>
        <strain evidence="2">DSM 2067</strain>
    </source>
</reference>
<organism evidence="1 2">
    <name type="scientific">Methanococcus maripaludis</name>
    <name type="common">Methanococcus deltae</name>
    <dbReference type="NCBI Taxonomy" id="39152"/>
    <lineage>
        <taxon>Archaea</taxon>
        <taxon>Methanobacteriati</taxon>
        <taxon>Methanobacteriota</taxon>
        <taxon>Methanomada group</taxon>
        <taxon>Methanococci</taxon>
        <taxon>Methanococcales</taxon>
        <taxon>Methanococcaceae</taxon>
        <taxon>Methanococcus</taxon>
    </lineage>
</organism>
<proteinExistence type="predicted"/>
<gene>
    <name evidence="1" type="ORF">MMJJ_02190</name>
</gene>
<evidence type="ECO:0000313" key="2">
    <source>
        <dbReference type="Proteomes" id="UP000239462"/>
    </source>
</evidence>
<dbReference type="RefSeq" id="WP_104837302.1">
    <property type="nucleotide sequence ID" value="NZ_CP026606.1"/>
</dbReference>
<accession>A0A2L1C8D3</accession>